<dbReference type="HOGENOM" id="CLU_3082842_0_0_9"/>
<sequence length="52" mass="5923">MGSEKQVVKQQIPNCQEKVLLSEKIPVPKPTQVGKERILRRAEEPLLRNSAK</sequence>
<organism evidence="1 2">
    <name type="scientific">Parvimonas micra ATCC 33270</name>
    <dbReference type="NCBI Taxonomy" id="411465"/>
    <lineage>
        <taxon>Bacteria</taxon>
        <taxon>Bacillati</taxon>
        <taxon>Bacillota</taxon>
        <taxon>Tissierellia</taxon>
        <taxon>Tissierellales</taxon>
        <taxon>Peptoniphilaceae</taxon>
        <taxon>Parvimonas</taxon>
    </lineage>
</organism>
<evidence type="ECO:0000313" key="2">
    <source>
        <dbReference type="Proteomes" id="UP000003162"/>
    </source>
</evidence>
<dbReference type="AlphaFoldDB" id="A8SIB2"/>
<reference evidence="1 2" key="2">
    <citation type="submission" date="2007-09" db="EMBL/GenBank/DDBJ databases">
        <authorList>
            <person name="Fulton L."/>
            <person name="Clifton S."/>
            <person name="Fulton B."/>
            <person name="Xu J."/>
            <person name="Minx P."/>
            <person name="Pepin K.H."/>
            <person name="Johnson M."/>
            <person name="Thiruvilangam P."/>
            <person name="Bhonagiri V."/>
            <person name="Nash W.E."/>
            <person name="Mardis E.R."/>
            <person name="Wilson R.K."/>
        </authorList>
    </citation>
    <scope>NUCLEOTIDE SEQUENCE [LARGE SCALE GENOMIC DNA]</scope>
    <source>
        <strain evidence="1 2">ATCC 33270</strain>
    </source>
</reference>
<proteinExistence type="predicted"/>
<dbReference type="Proteomes" id="UP000003162">
    <property type="component" value="Unassembled WGS sequence"/>
</dbReference>
<protein>
    <submittedName>
        <fullName evidence="1">Uncharacterized protein</fullName>
    </submittedName>
</protein>
<reference evidence="1 2" key="1">
    <citation type="submission" date="2007-09" db="EMBL/GenBank/DDBJ databases">
        <title>Draft genome sequence of Peptostreptococcus micros (ATCC 33270).</title>
        <authorList>
            <person name="Sudarsanam P."/>
            <person name="Ley R."/>
            <person name="Guruge J."/>
            <person name="Turnbaugh P.J."/>
            <person name="Mahowald M."/>
            <person name="Liep D."/>
            <person name="Gordon J."/>
        </authorList>
    </citation>
    <scope>NUCLEOTIDE SEQUENCE [LARGE SCALE GENOMIC DNA]</scope>
    <source>
        <strain evidence="1 2">ATCC 33270</strain>
    </source>
</reference>
<gene>
    <name evidence="1" type="ORF">PEPMIC_00059</name>
</gene>
<comment type="caution">
    <text evidence="1">The sequence shown here is derived from an EMBL/GenBank/DDBJ whole genome shotgun (WGS) entry which is preliminary data.</text>
</comment>
<dbReference type="EMBL" id="ABEE02000013">
    <property type="protein sequence ID" value="EDP24806.1"/>
    <property type="molecule type" value="Genomic_DNA"/>
</dbReference>
<name>A8SIB2_9FIRM</name>
<evidence type="ECO:0000313" key="1">
    <source>
        <dbReference type="EMBL" id="EDP24806.1"/>
    </source>
</evidence>
<accession>A8SIB2</accession>